<dbReference type="EMBL" id="JH692065">
    <property type="protein sequence ID" value="EIP86132.1"/>
    <property type="molecule type" value="Genomic_DNA"/>
</dbReference>
<accession>A0ABN0G1N2</accession>
<dbReference type="PANTHER" id="PTHR42735">
    <property type="match status" value="1"/>
</dbReference>
<dbReference type="GO" id="GO:0008117">
    <property type="term" value="F:sphinganine-1-phosphate aldolase activity"/>
    <property type="evidence" value="ECO:0007669"/>
    <property type="project" value="UniProtKB-EC"/>
</dbReference>
<evidence type="ECO:0000256" key="4">
    <source>
        <dbReference type="ARBA" id="ARBA00038302"/>
    </source>
</evidence>
<keyword evidence="3 5" id="KW-0456">Lyase</keyword>
<dbReference type="Proteomes" id="UP000004682">
    <property type="component" value="Unassembled WGS sequence"/>
</dbReference>
<name>A0ABN0G1N2_9BURK</name>
<reference evidence="7" key="1">
    <citation type="journal article" date="2012" name="J. Bacteriol.">
        <title>Revised Genome Sequence of Burkholderia thailandensis MSMB43 with Improved Annotation.</title>
        <authorList>
            <person name="Zhuo Y."/>
            <person name="Liu L."/>
            <person name="Wang Q."/>
            <person name="Liu X."/>
            <person name="Ren B."/>
            <person name="Liu M."/>
            <person name="Ni P."/>
            <person name="Cheng Y.Q."/>
            <person name="Zhang L."/>
        </authorList>
    </citation>
    <scope>NUCLEOTIDE SEQUENCE [LARGE SCALE GENOMIC DNA]</scope>
    <source>
        <strain evidence="7">MSMB43</strain>
    </source>
</reference>
<dbReference type="Gene3D" id="3.90.1150.10">
    <property type="entry name" value="Aspartate Aminotransferase, domain 1"/>
    <property type="match status" value="1"/>
</dbReference>
<evidence type="ECO:0000313" key="6">
    <source>
        <dbReference type="EMBL" id="EIP86132.1"/>
    </source>
</evidence>
<dbReference type="EC" id="4.1.2.27" evidence="6"/>
<sequence>MFLFFIRMSFKHSVNERNFQGIFNVLIRQPQFDRRGRIIRRAADIDASPHADAGLEQEGVMDLEEGIRRLYPYAAEFGAMHGFPEHGMPRERLLEELRSMAAREDRKWENGRCSGTMYCGDHEHYAFLNEAYGLFSHVNALQRDLCPSMNRMESEIVEMTVALLHGEAVQQHDGSHRACGALSLGGTESILNATLAYREKARAERGIERPRMIWPASAHPAFRKAAHLFGIDVIVAPIDPDTMRVDTDFVSDAIDADTVMLVGSACNYPYGTIDPIEALSEIAVEKKVWLHVDGCLGGWMLPWGEELGYPNIPAFDFRLPGVTSISADTHKFGYGPKGGSVLAWRDASFRRHQYFLMTDWVGGVYGSPGLAGSRSGGLIAATWAALRSLGREGYRARAKAVFDTAFDMQAAVRAIPELRVLGKPTFCFAFASDAFDVYHVNDYMRRHGWRFNGLQHPDALHMCVTGPQTRPGVAERFRQDLGEAVDYARRHAHARAQSSGVYGGDSAGLDLRDDAQARAFFTQVLDLFTDCPI</sequence>
<dbReference type="InterPro" id="IPR015422">
    <property type="entry name" value="PyrdxlP-dep_Trfase_small"/>
</dbReference>
<keyword evidence="2 5" id="KW-0663">Pyridoxal phosphate</keyword>
<evidence type="ECO:0000256" key="2">
    <source>
        <dbReference type="ARBA" id="ARBA00022898"/>
    </source>
</evidence>
<dbReference type="Gene3D" id="3.40.640.10">
    <property type="entry name" value="Type I PLP-dependent aspartate aminotransferase-like (Major domain)"/>
    <property type="match status" value="1"/>
</dbReference>
<dbReference type="SUPFAM" id="SSF53383">
    <property type="entry name" value="PLP-dependent transferases"/>
    <property type="match status" value="1"/>
</dbReference>
<evidence type="ECO:0000256" key="1">
    <source>
        <dbReference type="ARBA" id="ARBA00001933"/>
    </source>
</evidence>
<evidence type="ECO:0000313" key="7">
    <source>
        <dbReference type="Proteomes" id="UP000004682"/>
    </source>
</evidence>
<protein>
    <submittedName>
        <fullName evidence="6">Sphingosine-1-phosphate lyase</fullName>
        <ecNumber evidence="6">4.1.2.27</ecNumber>
    </submittedName>
</protein>
<dbReference type="InterPro" id="IPR015421">
    <property type="entry name" value="PyrdxlP-dep_Trfase_major"/>
</dbReference>
<evidence type="ECO:0000256" key="3">
    <source>
        <dbReference type="ARBA" id="ARBA00023239"/>
    </source>
</evidence>
<comment type="cofactor">
    <cofactor evidence="1 5">
        <name>pyridoxal 5'-phosphate</name>
        <dbReference type="ChEBI" id="CHEBI:597326"/>
    </cofactor>
</comment>
<dbReference type="PANTHER" id="PTHR42735:SF6">
    <property type="entry name" value="SPHINGOSINE-1-PHOSPHATE LYASE 1"/>
    <property type="match status" value="1"/>
</dbReference>
<evidence type="ECO:0000256" key="5">
    <source>
        <dbReference type="RuleBase" id="RU000382"/>
    </source>
</evidence>
<gene>
    <name evidence="6" type="ORF">A33K_17222</name>
</gene>
<organism evidence="6 7">
    <name type="scientific">Burkholderia humptydooensis MSMB43</name>
    <dbReference type="NCBI Taxonomy" id="441157"/>
    <lineage>
        <taxon>Bacteria</taxon>
        <taxon>Pseudomonadati</taxon>
        <taxon>Pseudomonadota</taxon>
        <taxon>Betaproteobacteria</taxon>
        <taxon>Burkholderiales</taxon>
        <taxon>Burkholderiaceae</taxon>
        <taxon>Burkholderia</taxon>
        <taxon>pseudomallei group</taxon>
    </lineage>
</organism>
<dbReference type="Pfam" id="PF00282">
    <property type="entry name" value="Pyridoxal_deC"/>
    <property type="match status" value="1"/>
</dbReference>
<keyword evidence="7" id="KW-1185">Reference proteome</keyword>
<dbReference type="InterPro" id="IPR015424">
    <property type="entry name" value="PyrdxlP-dep_Trfase"/>
</dbReference>
<dbReference type="InterPro" id="IPR050477">
    <property type="entry name" value="GrpII_AminoAcid_Decarb"/>
</dbReference>
<dbReference type="Gene3D" id="6.10.140.2150">
    <property type="match status" value="1"/>
</dbReference>
<comment type="similarity">
    <text evidence="4">Belongs to the group II decarboxylase family. Sphingosine-1-phosphate lyase subfamily.</text>
</comment>
<proteinExistence type="inferred from homology"/>
<dbReference type="InterPro" id="IPR002129">
    <property type="entry name" value="PyrdxlP-dep_de-COase"/>
</dbReference>